<dbReference type="AlphaFoldDB" id="A0A8S1YH38"/>
<organism evidence="1 2">
    <name type="scientific">Paramecium pentaurelia</name>
    <dbReference type="NCBI Taxonomy" id="43138"/>
    <lineage>
        <taxon>Eukaryota</taxon>
        <taxon>Sar</taxon>
        <taxon>Alveolata</taxon>
        <taxon>Ciliophora</taxon>
        <taxon>Intramacronucleata</taxon>
        <taxon>Oligohymenophorea</taxon>
        <taxon>Peniculida</taxon>
        <taxon>Parameciidae</taxon>
        <taxon>Paramecium</taxon>
    </lineage>
</organism>
<gene>
    <name evidence="1" type="ORF">PPENT_87.1.T1690044</name>
</gene>
<comment type="caution">
    <text evidence="1">The sequence shown here is derived from an EMBL/GenBank/DDBJ whole genome shotgun (WGS) entry which is preliminary data.</text>
</comment>
<keyword evidence="2" id="KW-1185">Reference proteome</keyword>
<name>A0A8S1YH38_9CILI</name>
<evidence type="ECO:0000313" key="1">
    <source>
        <dbReference type="EMBL" id="CAD8212583.1"/>
    </source>
</evidence>
<evidence type="ECO:0000313" key="2">
    <source>
        <dbReference type="Proteomes" id="UP000689195"/>
    </source>
</evidence>
<protein>
    <submittedName>
        <fullName evidence="1">Uncharacterized protein</fullName>
    </submittedName>
</protein>
<sequence>MEQALKTLQTQSPTKQMQVVFINKNNLNRKYSPFQIQLNQSSKYQYLTEIERINGNQIISYQKNTQKSIIKKCTKDLQNKQLISMPQQLHQKLLFQKQKDLVQFRKIIKNFIIIEFLQKPELYLCNFNTSKQKYKLDILLLHSTFVKPIANQSTPLKK</sequence>
<dbReference type="EMBL" id="CAJJDO010000169">
    <property type="protein sequence ID" value="CAD8212583.1"/>
    <property type="molecule type" value="Genomic_DNA"/>
</dbReference>
<accession>A0A8S1YH38</accession>
<reference evidence="1" key="1">
    <citation type="submission" date="2021-01" db="EMBL/GenBank/DDBJ databases">
        <authorList>
            <consortium name="Genoscope - CEA"/>
            <person name="William W."/>
        </authorList>
    </citation>
    <scope>NUCLEOTIDE SEQUENCE</scope>
</reference>
<proteinExistence type="predicted"/>
<dbReference type="Proteomes" id="UP000689195">
    <property type="component" value="Unassembled WGS sequence"/>
</dbReference>